<protein>
    <submittedName>
        <fullName evidence="1">Uncharacterized protein</fullName>
    </submittedName>
</protein>
<name>A0ACC2LE98_PERAE</name>
<evidence type="ECO:0000313" key="2">
    <source>
        <dbReference type="Proteomes" id="UP001234297"/>
    </source>
</evidence>
<organism evidence="1 2">
    <name type="scientific">Persea americana</name>
    <name type="common">Avocado</name>
    <dbReference type="NCBI Taxonomy" id="3435"/>
    <lineage>
        <taxon>Eukaryota</taxon>
        <taxon>Viridiplantae</taxon>
        <taxon>Streptophyta</taxon>
        <taxon>Embryophyta</taxon>
        <taxon>Tracheophyta</taxon>
        <taxon>Spermatophyta</taxon>
        <taxon>Magnoliopsida</taxon>
        <taxon>Magnoliidae</taxon>
        <taxon>Laurales</taxon>
        <taxon>Lauraceae</taxon>
        <taxon>Persea</taxon>
    </lineage>
</organism>
<dbReference type="Proteomes" id="UP001234297">
    <property type="component" value="Chromosome 7"/>
</dbReference>
<accession>A0ACC2LE98</accession>
<evidence type="ECO:0000313" key="1">
    <source>
        <dbReference type="EMBL" id="KAJ8631741.1"/>
    </source>
</evidence>
<reference evidence="1 2" key="1">
    <citation type="journal article" date="2022" name="Hortic Res">
        <title>A haplotype resolved chromosomal level avocado genome allows analysis of novel avocado genes.</title>
        <authorList>
            <person name="Nath O."/>
            <person name="Fletcher S.J."/>
            <person name="Hayward A."/>
            <person name="Shaw L.M."/>
            <person name="Masouleh A.K."/>
            <person name="Furtado A."/>
            <person name="Henry R.J."/>
            <person name="Mitter N."/>
        </authorList>
    </citation>
    <scope>NUCLEOTIDE SEQUENCE [LARGE SCALE GENOMIC DNA]</scope>
    <source>
        <strain evidence="2">cv. Hass</strain>
    </source>
</reference>
<comment type="caution">
    <text evidence="1">The sequence shown here is derived from an EMBL/GenBank/DDBJ whole genome shotgun (WGS) entry which is preliminary data.</text>
</comment>
<gene>
    <name evidence="1" type="ORF">MRB53_025064</name>
</gene>
<proteinExistence type="predicted"/>
<sequence>MTCFMHAWHRQLSLSLSKTLQKTKTLDGLKSSHAQMIITGLHQTSFAVGNFVARCSALGHMSYAHQVFDEIRQPNSFVWNTVIRGFQKNQEPHMAILFFSTMRSRNIPSDNFTFPFVLRACSDLRDLQKGLWIHAQLLKVRLESDIFVSTSLVEFYIVCGDMKIARQVFDEIPVKDVVSWTVILSGYVNECGDMENAQRLFNEMPVKDLVAWNTMIAGYVKIGDMKVARDLFDRVPVKDLLMCNTMLGGYAKNGEIVSMIQLFNEMEERDVVSWNTVISGLVQCKKVNHAITLFHRMQLDNVRPNDVTVVTVLSGCAQVGALDIGRWIHSYVDRNQFGLDAVVGTALVDMYSKCGALQSAQDVFDRMPDKDVMSWNAMIMGFSMNGQSKTALKLYYQMQGEGVRPNEVTMMGVLCACTHAGLVNEGWKCFNSMNEELGITPKVEHYGCMVDLLGRAGLLKEAYEFIQGMPLVPHTGVWGALLGACKIHGNVELAECAIEHLIELDMQDGGYLAIMSNIYANAGRWNDVAKVRKLMSEKGVDKMRGCSSIAVNGEVHEFGAGEKIHPQSEEIYKMINEISRQLRIAGHVASTALVHLNRVNKRGSGVLQDAD</sequence>
<dbReference type="EMBL" id="CM056815">
    <property type="protein sequence ID" value="KAJ8631741.1"/>
    <property type="molecule type" value="Genomic_DNA"/>
</dbReference>
<keyword evidence="2" id="KW-1185">Reference proteome</keyword>